<dbReference type="PANTHER" id="PTHR33710:SF13">
    <property type="entry name" value="ENDONUCLEASE_EXONUCLEASE_PHOSPHATASE FAMILY PROTEIN"/>
    <property type="match status" value="1"/>
</dbReference>
<gene>
    <name evidence="1" type="ORF">CEURO_LOCUS7121</name>
</gene>
<reference evidence="1" key="1">
    <citation type="submission" date="2022-07" db="EMBL/GenBank/DDBJ databases">
        <authorList>
            <person name="Macas J."/>
            <person name="Novak P."/>
            <person name="Neumann P."/>
        </authorList>
    </citation>
    <scope>NUCLEOTIDE SEQUENCE</scope>
</reference>
<evidence type="ECO:0000313" key="1">
    <source>
        <dbReference type="EMBL" id="CAH9079464.1"/>
    </source>
</evidence>
<dbReference type="PANTHER" id="PTHR33710">
    <property type="entry name" value="BNAC02G09200D PROTEIN"/>
    <property type="match status" value="1"/>
</dbReference>
<organism evidence="1 2">
    <name type="scientific">Cuscuta europaea</name>
    <name type="common">European dodder</name>
    <dbReference type="NCBI Taxonomy" id="41803"/>
    <lineage>
        <taxon>Eukaryota</taxon>
        <taxon>Viridiplantae</taxon>
        <taxon>Streptophyta</taxon>
        <taxon>Embryophyta</taxon>
        <taxon>Tracheophyta</taxon>
        <taxon>Spermatophyta</taxon>
        <taxon>Magnoliopsida</taxon>
        <taxon>eudicotyledons</taxon>
        <taxon>Gunneridae</taxon>
        <taxon>Pentapetalae</taxon>
        <taxon>asterids</taxon>
        <taxon>lamiids</taxon>
        <taxon>Solanales</taxon>
        <taxon>Convolvulaceae</taxon>
        <taxon>Cuscuteae</taxon>
        <taxon>Cuscuta</taxon>
        <taxon>Cuscuta subgen. Cuscuta</taxon>
    </lineage>
</organism>
<sequence>MVNFVHTDNSPWILGGDFNVVAAVSEYRGNSSPLLNDIGDFRECIDSCELVDMPMVESTYTWTAVRSNGRVWEKLDRYLGNQEFINQFGAVCT</sequence>
<dbReference type="SUPFAM" id="SSF56219">
    <property type="entry name" value="DNase I-like"/>
    <property type="match status" value="1"/>
</dbReference>
<dbReference type="AlphaFoldDB" id="A0A9P0YWF5"/>
<dbReference type="Proteomes" id="UP001152484">
    <property type="component" value="Unassembled WGS sequence"/>
</dbReference>
<evidence type="ECO:0000313" key="2">
    <source>
        <dbReference type="Proteomes" id="UP001152484"/>
    </source>
</evidence>
<accession>A0A9P0YWF5</accession>
<dbReference type="EMBL" id="CAMAPE010000011">
    <property type="protein sequence ID" value="CAH9079464.1"/>
    <property type="molecule type" value="Genomic_DNA"/>
</dbReference>
<name>A0A9P0YWF5_CUSEU</name>
<keyword evidence="2" id="KW-1185">Reference proteome</keyword>
<dbReference type="InterPro" id="IPR036691">
    <property type="entry name" value="Endo/exonu/phosph_ase_sf"/>
</dbReference>
<comment type="caution">
    <text evidence="1">The sequence shown here is derived from an EMBL/GenBank/DDBJ whole genome shotgun (WGS) entry which is preliminary data.</text>
</comment>
<evidence type="ECO:0008006" key="3">
    <source>
        <dbReference type="Google" id="ProtNLM"/>
    </source>
</evidence>
<protein>
    <recommendedName>
        <fullName evidence="3">Endonuclease/exonuclease/phosphatase domain-containing protein</fullName>
    </recommendedName>
</protein>
<dbReference type="Gene3D" id="3.60.10.10">
    <property type="entry name" value="Endonuclease/exonuclease/phosphatase"/>
    <property type="match status" value="1"/>
</dbReference>
<proteinExistence type="predicted"/>
<dbReference type="OrthoDB" id="1930966at2759"/>